<keyword evidence="3" id="KW-1185">Reference proteome</keyword>
<protein>
    <submittedName>
        <fullName evidence="2">Metallophosphoesterase</fullName>
    </submittedName>
</protein>
<organism evidence="2 3">
    <name type="scientific">Promicromonospora citrea</name>
    <dbReference type="NCBI Taxonomy" id="43677"/>
    <lineage>
        <taxon>Bacteria</taxon>
        <taxon>Bacillati</taxon>
        <taxon>Actinomycetota</taxon>
        <taxon>Actinomycetes</taxon>
        <taxon>Micrococcales</taxon>
        <taxon>Promicromonosporaceae</taxon>
        <taxon>Promicromonospora</taxon>
    </lineage>
</organism>
<evidence type="ECO:0000313" key="2">
    <source>
        <dbReference type="EMBL" id="GGM19765.1"/>
    </source>
</evidence>
<gene>
    <name evidence="2" type="ORF">GCM10010102_14180</name>
</gene>
<dbReference type="Proteomes" id="UP000655589">
    <property type="component" value="Unassembled WGS sequence"/>
</dbReference>
<dbReference type="PANTHER" id="PTHR31302">
    <property type="entry name" value="TRANSMEMBRANE PROTEIN WITH METALLOPHOSPHOESTERASE DOMAIN-RELATED"/>
    <property type="match status" value="1"/>
</dbReference>
<accession>A0A8H9GGJ8</accession>
<dbReference type="InterPro" id="IPR029052">
    <property type="entry name" value="Metallo-depent_PP-like"/>
</dbReference>
<dbReference type="PANTHER" id="PTHR31302:SF20">
    <property type="entry name" value="CONSERVED PROTEIN"/>
    <property type="match status" value="1"/>
</dbReference>
<feature type="domain" description="Calcineurin-like phosphoesterase" evidence="1">
    <location>
        <begin position="49"/>
        <end position="236"/>
    </location>
</feature>
<evidence type="ECO:0000313" key="3">
    <source>
        <dbReference type="Proteomes" id="UP000655589"/>
    </source>
</evidence>
<dbReference type="GO" id="GO:0009245">
    <property type="term" value="P:lipid A biosynthetic process"/>
    <property type="evidence" value="ECO:0007669"/>
    <property type="project" value="TreeGrafter"/>
</dbReference>
<reference evidence="2" key="2">
    <citation type="submission" date="2020-09" db="EMBL/GenBank/DDBJ databases">
        <authorList>
            <person name="Sun Q."/>
            <person name="Ohkuma M."/>
        </authorList>
    </citation>
    <scope>NUCLEOTIDE SEQUENCE</scope>
    <source>
        <strain evidence="2">JCM 3051</strain>
    </source>
</reference>
<dbReference type="InterPro" id="IPR004843">
    <property type="entry name" value="Calcineurin-like_PHP"/>
</dbReference>
<evidence type="ECO:0000259" key="1">
    <source>
        <dbReference type="Pfam" id="PF00149"/>
    </source>
</evidence>
<dbReference type="Pfam" id="PF00149">
    <property type="entry name" value="Metallophos"/>
    <property type="match status" value="1"/>
</dbReference>
<dbReference type="RefSeq" id="WP_171104531.1">
    <property type="nucleotide sequence ID" value="NZ_BMPT01000004.1"/>
</dbReference>
<dbReference type="GO" id="GO:0016020">
    <property type="term" value="C:membrane"/>
    <property type="evidence" value="ECO:0007669"/>
    <property type="project" value="GOC"/>
</dbReference>
<sequence>MPTLRDVGTAAGIAGGVVAAGLAYAHLETKLFRVRRVTVPLLPAGQRPIRVLHVSDLHLTPSQRTKQAWVRSLAELEPDLVINTGDNFGHTQALTPLLDVLGRLMDVPGAFVMGSNDYHAPTPKNPARYLLRDARVHREDKVPLPSDKLAEAFTAAGWVDLNNHRGLVELRDGRTIGLVGMDDPHLDLDVMPAPGRVPGEEDAVLRLGVVHAPYRRVLDQLKDDGVDAIIAGHTHGGQLCLPWFGALVTNCDLDRKRASGLHGWPGPRPDREGGEDSTWLHVSAGAGTSPYAQVRFACRPEATLMTLTARVR</sequence>
<proteinExistence type="predicted"/>
<dbReference type="InterPro" id="IPR051158">
    <property type="entry name" value="Metallophosphoesterase_sf"/>
</dbReference>
<dbReference type="AlphaFoldDB" id="A0A8H9GGJ8"/>
<name>A0A8H9GGJ8_9MICO</name>
<reference evidence="2" key="1">
    <citation type="journal article" date="2014" name="Int. J. Syst. Evol. Microbiol.">
        <title>Complete genome sequence of Corynebacterium casei LMG S-19264T (=DSM 44701T), isolated from a smear-ripened cheese.</title>
        <authorList>
            <consortium name="US DOE Joint Genome Institute (JGI-PGF)"/>
            <person name="Walter F."/>
            <person name="Albersmeier A."/>
            <person name="Kalinowski J."/>
            <person name="Ruckert C."/>
        </authorList>
    </citation>
    <scope>NUCLEOTIDE SEQUENCE</scope>
    <source>
        <strain evidence="2">JCM 3051</strain>
    </source>
</reference>
<dbReference type="GO" id="GO:0008758">
    <property type="term" value="F:UDP-2,3-diacylglucosamine hydrolase activity"/>
    <property type="evidence" value="ECO:0007669"/>
    <property type="project" value="TreeGrafter"/>
</dbReference>
<dbReference type="Gene3D" id="3.60.21.10">
    <property type="match status" value="1"/>
</dbReference>
<dbReference type="SUPFAM" id="SSF56300">
    <property type="entry name" value="Metallo-dependent phosphatases"/>
    <property type="match status" value="1"/>
</dbReference>
<dbReference type="EMBL" id="BMPT01000004">
    <property type="protein sequence ID" value="GGM19765.1"/>
    <property type="molecule type" value="Genomic_DNA"/>
</dbReference>
<comment type="caution">
    <text evidence="2">The sequence shown here is derived from an EMBL/GenBank/DDBJ whole genome shotgun (WGS) entry which is preliminary data.</text>
</comment>